<proteinExistence type="predicted"/>
<name>A0A833VJX6_9POAL</name>
<dbReference type="Proteomes" id="UP000623129">
    <property type="component" value="Unassembled WGS sequence"/>
</dbReference>
<keyword evidence="2" id="KW-1185">Reference proteome</keyword>
<comment type="caution">
    <text evidence="1">The sequence shown here is derived from an EMBL/GenBank/DDBJ whole genome shotgun (WGS) entry which is preliminary data.</text>
</comment>
<evidence type="ECO:0000313" key="2">
    <source>
        <dbReference type="Proteomes" id="UP000623129"/>
    </source>
</evidence>
<evidence type="ECO:0000313" key="1">
    <source>
        <dbReference type="EMBL" id="KAF3326083.1"/>
    </source>
</evidence>
<dbReference type="OrthoDB" id="66369at2759"/>
<dbReference type="Pfam" id="PF14566">
    <property type="entry name" value="PTPlike_phytase"/>
    <property type="match status" value="1"/>
</dbReference>
<accession>A0A833VJX6</accession>
<protein>
    <submittedName>
        <fullName evidence="1">Uncharacterized protein</fullName>
    </submittedName>
</protein>
<sequence length="149" mass="16640">MEAQLKEDILHEAERYGGAIMVVHETNGGKICDIWEHITRESVQTPLEFYKGLESAGLPVKMQYSSLIARASLSYALSQLKANARSVTTTLPYPNSRSLKSRIVVIRRSHPVTASLSTALPNGSMLTEVKRDEKLIIVIDNYDSFTFNL</sequence>
<dbReference type="AlphaFoldDB" id="A0A833VJX6"/>
<reference evidence="1" key="1">
    <citation type="submission" date="2020-01" db="EMBL/GenBank/DDBJ databases">
        <title>Genome sequence of Kobresia littledalei, the first chromosome-level genome in the family Cyperaceae.</title>
        <authorList>
            <person name="Qu G."/>
        </authorList>
    </citation>
    <scope>NUCLEOTIDE SEQUENCE</scope>
    <source>
        <strain evidence="1">C.B.Clarke</strain>
        <tissue evidence="1">Leaf</tissue>
    </source>
</reference>
<gene>
    <name evidence="1" type="ORF">FCM35_KLT09163</name>
</gene>
<dbReference type="EMBL" id="SWLB01000019">
    <property type="protein sequence ID" value="KAF3326083.1"/>
    <property type="molecule type" value="Genomic_DNA"/>
</dbReference>
<organism evidence="1 2">
    <name type="scientific">Carex littledalei</name>
    <dbReference type="NCBI Taxonomy" id="544730"/>
    <lineage>
        <taxon>Eukaryota</taxon>
        <taxon>Viridiplantae</taxon>
        <taxon>Streptophyta</taxon>
        <taxon>Embryophyta</taxon>
        <taxon>Tracheophyta</taxon>
        <taxon>Spermatophyta</taxon>
        <taxon>Magnoliopsida</taxon>
        <taxon>Liliopsida</taxon>
        <taxon>Poales</taxon>
        <taxon>Cyperaceae</taxon>
        <taxon>Cyperoideae</taxon>
        <taxon>Cariceae</taxon>
        <taxon>Carex</taxon>
        <taxon>Carex subgen. Euthyceras</taxon>
    </lineage>
</organism>